<feature type="region of interest" description="Disordered" evidence="1">
    <location>
        <begin position="1"/>
        <end position="271"/>
    </location>
</feature>
<evidence type="ECO:0000256" key="1">
    <source>
        <dbReference type="SAM" id="MobiDB-lite"/>
    </source>
</evidence>
<organism evidence="2 3">
    <name type="scientific">Phialophora macrospora</name>
    <dbReference type="NCBI Taxonomy" id="1851006"/>
    <lineage>
        <taxon>Eukaryota</taxon>
        <taxon>Fungi</taxon>
        <taxon>Dikarya</taxon>
        <taxon>Ascomycota</taxon>
        <taxon>Pezizomycotina</taxon>
        <taxon>Eurotiomycetes</taxon>
        <taxon>Chaetothyriomycetidae</taxon>
        <taxon>Chaetothyriales</taxon>
        <taxon>Herpotrichiellaceae</taxon>
        <taxon>Phialophora</taxon>
    </lineage>
</organism>
<feature type="compositionally biased region" description="Pro residues" evidence="1">
    <location>
        <begin position="51"/>
        <end position="63"/>
    </location>
</feature>
<proteinExistence type="predicted"/>
<feature type="compositionally biased region" description="Basic and acidic residues" evidence="1">
    <location>
        <begin position="153"/>
        <end position="167"/>
    </location>
</feature>
<dbReference type="AlphaFoldDB" id="A0A0D2GHT7"/>
<keyword evidence="3" id="KW-1185">Reference proteome</keyword>
<evidence type="ECO:0000313" key="3">
    <source>
        <dbReference type="Proteomes" id="UP000054266"/>
    </source>
</evidence>
<feature type="compositionally biased region" description="Low complexity" evidence="1">
    <location>
        <begin position="64"/>
        <end position="74"/>
    </location>
</feature>
<evidence type="ECO:0000313" key="2">
    <source>
        <dbReference type="EMBL" id="KIW71864.1"/>
    </source>
</evidence>
<protein>
    <submittedName>
        <fullName evidence="2">Uncharacterized protein</fullName>
    </submittedName>
</protein>
<name>A0A0D2GHT7_9EURO</name>
<dbReference type="HOGENOM" id="CLU_1026711_0_0_1"/>
<gene>
    <name evidence="2" type="ORF">PV04_00094</name>
</gene>
<feature type="compositionally biased region" description="Low complexity" evidence="1">
    <location>
        <begin position="107"/>
        <end position="142"/>
    </location>
</feature>
<feature type="compositionally biased region" description="Acidic residues" evidence="1">
    <location>
        <begin position="227"/>
        <end position="236"/>
    </location>
</feature>
<dbReference type="Proteomes" id="UP000054266">
    <property type="component" value="Unassembled WGS sequence"/>
</dbReference>
<dbReference type="EMBL" id="KN846956">
    <property type="protein sequence ID" value="KIW71864.1"/>
    <property type="molecule type" value="Genomic_DNA"/>
</dbReference>
<reference evidence="2 3" key="1">
    <citation type="submission" date="2015-01" db="EMBL/GenBank/DDBJ databases">
        <title>The Genome Sequence of Capronia semiimmersa CBS27337.</title>
        <authorList>
            <consortium name="The Broad Institute Genomics Platform"/>
            <person name="Cuomo C."/>
            <person name="de Hoog S."/>
            <person name="Gorbushina A."/>
            <person name="Stielow B."/>
            <person name="Teixiera M."/>
            <person name="Abouelleil A."/>
            <person name="Chapman S.B."/>
            <person name="Priest M."/>
            <person name="Young S.K."/>
            <person name="Wortman J."/>
            <person name="Nusbaum C."/>
            <person name="Birren B."/>
        </authorList>
    </citation>
    <scope>NUCLEOTIDE SEQUENCE [LARGE SCALE GENOMIC DNA]</scope>
    <source>
        <strain evidence="2 3">CBS 27337</strain>
    </source>
</reference>
<sequence length="271" mass="28714">MSGRPVATHQTPRPLGSTAIRPPNPNSAADQIRHDWQQNNPQFVGTGGHAPPAPAAPARPPQHPAAAPQYTPGPQRTPPSSTPSIQTSSTHGTQPSSNPAIYEQDFPTPTTNPSHPPSSMFSGTGTHSSYTTPSTHSSAPPTDSDESWGNLHGHVDDTSSFMYHDDVPEPDSAVLPPHLQPTAGGSHFPGAYGDHDTSALPAAGGSHFPGAYGDHDTSGAAQHGMGEEEEEDDYYDEGGHGPQHGESFLDMHPDNFLDMDEEHPDNFLDMH</sequence>
<accession>A0A0D2GHT7</accession>